<dbReference type="PROSITE" id="PS50850">
    <property type="entry name" value="MFS"/>
    <property type="match status" value="1"/>
</dbReference>
<dbReference type="InterPro" id="IPR050360">
    <property type="entry name" value="MFS_Sugar_Transporters"/>
</dbReference>
<dbReference type="SUPFAM" id="SSF103473">
    <property type="entry name" value="MFS general substrate transporter"/>
    <property type="match status" value="1"/>
</dbReference>
<feature type="transmembrane region" description="Helical" evidence="6">
    <location>
        <begin position="179"/>
        <end position="200"/>
    </location>
</feature>
<feature type="transmembrane region" description="Helical" evidence="6">
    <location>
        <begin position="292"/>
        <end position="311"/>
    </location>
</feature>
<accession>A0ABT6SEM4</accession>
<protein>
    <submittedName>
        <fullName evidence="8">MFS transporter</fullName>
    </submittedName>
</protein>
<dbReference type="EMBL" id="JASCIQ010000023">
    <property type="protein sequence ID" value="MDI3406424.1"/>
    <property type="molecule type" value="Genomic_DNA"/>
</dbReference>
<feature type="transmembrane region" description="Helical" evidence="6">
    <location>
        <begin position="58"/>
        <end position="79"/>
    </location>
</feature>
<dbReference type="Gene3D" id="1.20.1250.20">
    <property type="entry name" value="MFS general substrate transporter like domains"/>
    <property type="match status" value="1"/>
</dbReference>
<dbReference type="CDD" id="cd17316">
    <property type="entry name" value="MFS_SV2_like"/>
    <property type="match status" value="1"/>
</dbReference>
<evidence type="ECO:0000313" key="8">
    <source>
        <dbReference type="EMBL" id="MDI3406424.1"/>
    </source>
</evidence>
<dbReference type="InterPro" id="IPR005828">
    <property type="entry name" value="MFS_sugar_transport-like"/>
</dbReference>
<evidence type="ECO:0000256" key="1">
    <source>
        <dbReference type="ARBA" id="ARBA00004651"/>
    </source>
</evidence>
<comment type="caution">
    <text evidence="8">The sequence shown here is derived from an EMBL/GenBank/DDBJ whole genome shotgun (WGS) entry which is preliminary data.</text>
</comment>
<feature type="transmembrane region" description="Helical" evidence="6">
    <location>
        <begin position="403"/>
        <end position="423"/>
    </location>
</feature>
<evidence type="ECO:0000256" key="6">
    <source>
        <dbReference type="SAM" id="Phobius"/>
    </source>
</evidence>
<dbReference type="InterPro" id="IPR005829">
    <property type="entry name" value="Sugar_transporter_CS"/>
</dbReference>
<feature type="transmembrane region" description="Helical" evidence="6">
    <location>
        <begin position="250"/>
        <end position="272"/>
    </location>
</feature>
<evidence type="ECO:0000256" key="5">
    <source>
        <dbReference type="ARBA" id="ARBA00023136"/>
    </source>
</evidence>
<gene>
    <name evidence="8" type="ORF">QIS96_21770</name>
</gene>
<dbReference type="InterPro" id="IPR020846">
    <property type="entry name" value="MFS_dom"/>
</dbReference>
<dbReference type="PANTHER" id="PTHR48022:SF2">
    <property type="entry name" value="PLASTIDIC GLUCOSE TRANSPORTER 4"/>
    <property type="match status" value="1"/>
</dbReference>
<dbReference type="InterPro" id="IPR036259">
    <property type="entry name" value="MFS_trans_sf"/>
</dbReference>
<evidence type="ECO:0000313" key="9">
    <source>
        <dbReference type="Proteomes" id="UP001223978"/>
    </source>
</evidence>
<sequence>MTALTESPPPTAARGGESRTFLRRLTAIASGGMFIDGYVLGTIGAVNAAISKDLGLSAAWQGLIAASALIGIFFGGPLGGYLSDRFGRKRMFTLDMAVFVVGSALQFLVDTGWQLFLVRLLMGIGIGAEYSIGWPLLAEFAPTRLRGKLLALQEFAWYLGYIASYAIGYGLGSAYDLDWRIILATSTVPAVILFIARAGTPESPRWLMSKGRVEEAKAIAERYFEDPTDIADLADEQVRKASFWRLFSPAYLKVTVFICVFWFCTVTPYFAIASFAPTVLADFGLGDGFMGALWVNGLALAGAGTTFVLIERVGRRKLVIPQFWTCALALGVVGFWPTAAPVVILLCFLLFAYTNAMSTAVTGVYPNEVFSTDIRGAGIGLATATSRIGAALGTFLVPTALSTIGVGPTMLVAAALCVIGAVVTQITAPETRGLPLSVTSAPAQR</sequence>
<feature type="transmembrane region" description="Helical" evidence="6">
    <location>
        <begin position="115"/>
        <end position="137"/>
    </location>
</feature>
<evidence type="ECO:0000256" key="3">
    <source>
        <dbReference type="ARBA" id="ARBA00022692"/>
    </source>
</evidence>
<feature type="domain" description="Major facilitator superfamily (MFS) profile" evidence="7">
    <location>
        <begin position="25"/>
        <end position="432"/>
    </location>
</feature>
<keyword evidence="5 6" id="KW-0472">Membrane</keyword>
<evidence type="ECO:0000259" key="7">
    <source>
        <dbReference type="PROSITE" id="PS50850"/>
    </source>
</evidence>
<dbReference type="Pfam" id="PF00083">
    <property type="entry name" value="Sugar_tr"/>
    <property type="match status" value="1"/>
</dbReference>
<name>A0ABT6SEM4_9ACTN</name>
<keyword evidence="4 6" id="KW-1133">Transmembrane helix</keyword>
<dbReference type="PROSITE" id="PS00217">
    <property type="entry name" value="SUGAR_TRANSPORT_2"/>
    <property type="match status" value="1"/>
</dbReference>
<dbReference type="RefSeq" id="WP_282544358.1">
    <property type="nucleotide sequence ID" value="NZ_JASCIQ010000023.1"/>
</dbReference>
<feature type="transmembrane region" description="Helical" evidence="6">
    <location>
        <begin position="149"/>
        <end position="167"/>
    </location>
</feature>
<reference evidence="8 9" key="1">
    <citation type="submission" date="2023-05" db="EMBL/GenBank/DDBJ databases">
        <title>Draft genome sequence of Streptomyces sp. B-S-A6 isolated from a cave soil in Thailand.</title>
        <authorList>
            <person name="Chamroensaksri N."/>
            <person name="Muangham S."/>
        </authorList>
    </citation>
    <scope>NUCLEOTIDE SEQUENCE [LARGE SCALE GENOMIC DNA]</scope>
    <source>
        <strain evidence="8 9">B-S-A6</strain>
    </source>
</reference>
<comment type="subcellular location">
    <subcellularLocation>
        <location evidence="1">Cell membrane</location>
        <topology evidence="1">Multi-pass membrane protein</topology>
    </subcellularLocation>
</comment>
<comment type="similarity">
    <text evidence="2">Belongs to the major facilitator superfamily. Sugar transporter (TC 2.A.1.1) family.</text>
</comment>
<feature type="transmembrane region" description="Helical" evidence="6">
    <location>
        <begin position="25"/>
        <end position="46"/>
    </location>
</feature>
<organism evidence="8 9">
    <name type="scientific">Streptomyces cavernicola</name>
    <dbReference type="NCBI Taxonomy" id="3043613"/>
    <lineage>
        <taxon>Bacteria</taxon>
        <taxon>Bacillati</taxon>
        <taxon>Actinomycetota</taxon>
        <taxon>Actinomycetes</taxon>
        <taxon>Kitasatosporales</taxon>
        <taxon>Streptomycetaceae</taxon>
        <taxon>Streptomyces</taxon>
    </lineage>
</organism>
<dbReference type="PANTHER" id="PTHR48022">
    <property type="entry name" value="PLASTIDIC GLUCOSE TRANSPORTER 4"/>
    <property type="match status" value="1"/>
</dbReference>
<proteinExistence type="inferred from homology"/>
<keyword evidence="3 6" id="KW-0812">Transmembrane</keyword>
<feature type="transmembrane region" description="Helical" evidence="6">
    <location>
        <begin position="91"/>
        <end position="109"/>
    </location>
</feature>
<dbReference type="Proteomes" id="UP001223978">
    <property type="component" value="Unassembled WGS sequence"/>
</dbReference>
<evidence type="ECO:0000256" key="2">
    <source>
        <dbReference type="ARBA" id="ARBA00010992"/>
    </source>
</evidence>
<evidence type="ECO:0000256" key="4">
    <source>
        <dbReference type="ARBA" id="ARBA00022989"/>
    </source>
</evidence>
<keyword evidence="9" id="KW-1185">Reference proteome</keyword>